<keyword evidence="2" id="KW-1185">Reference proteome</keyword>
<dbReference type="GeneID" id="19879536"/>
<gene>
    <name evidence="1" type="ORF">VCUG_01662</name>
</gene>
<name>L2GUD6_VAVCU</name>
<evidence type="ECO:0000313" key="1">
    <source>
        <dbReference type="EMBL" id="ELA46888.1"/>
    </source>
</evidence>
<dbReference type="InParanoid" id="L2GUD6"/>
<dbReference type="HOGENOM" id="CLU_2308197_0_0_1"/>
<dbReference type="VEuPathDB" id="MicrosporidiaDB:VCUG_01662"/>
<proteinExistence type="predicted"/>
<dbReference type="AlphaFoldDB" id="L2GUD6"/>
<accession>L2GUD6</accession>
<protein>
    <submittedName>
        <fullName evidence="1">Uncharacterized protein</fullName>
    </submittedName>
</protein>
<organism evidence="1 2">
    <name type="scientific">Vavraia culicis (isolate floridensis)</name>
    <name type="common">Microsporidian parasite</name>
    <dbReference type="NCBI Taxonomy" id="948595"/>
    <lineage>
        <taxon>Eukaryota</taxon>
        <taxon>Fungi</taxon>
        <taxon>Fungi incertae sedis</taxon>
        <taxon>Microsporidia</taxon>
        <taxon>Pleistophoridae</taxon>
        <taxon>Vavraia</taxon>
    </lineage>
</organism>
<dbReference type="RefSeq" id="XP_008074678.1">
    <property type="nucleotide sequence ID" value="XM_008076487.1"/>
</dbReference>
<dbReference type="Proteomes" id="UP000011081">
    <property type="component" value="Unassembled WGS sequence"/>
</dbReference>
<sequence>MFCFTQFIKYYFLELLPIYAEHIYIYSRWLPYVPSFLLHIIPWCVMFDASSLNTNDGHKRFLYIQNLVNIRGRVVSEEIVISCRTKDHLVRLLDVIFTQR</sequence>
<dbReference type="EMBL" id="GL877430">
    <property type="protein sequence ID" value="ELA46888.1"/>
    <property type="molecule type" value="Genomic_DNA"/>
</dbReference>
<evidence type="ECO:0000313" key="2">
    <source>
        <dbReference type="Proteomes" id="UP000011081"/>
    </source>
</evidence>
<reference evidence="2" key="1">
    <citation type="submission" date="2011-03" db="EMBL/GenBank/DDBJ databases">
        <title>The genome sequence of Vavraia culicis strain floridensis.</title>
        <authorList>
            <consortium name="The Broad Institute Genome Sequencing Platform"/>
            <person name="Cuomo C."/>
            <person name="Becnel J."/>
            <person name="Sanscrainte N."/>
            <person name="Young S.K."/>
            <person name="Zeng Q."/>
            <person name="Gargeya S."/>
            <person name="Fitzgerald M."/>
            <person name="Haas B."/>
            <person name="Abouelleil A."/>
            <person name="Alvarado L."/>
            <person name="Arachchi H.M."/>
            <person name="Berlin A."/>
            <person name="Chapman S.B."/>
            <person name="Gearin G."/>
            <person name="Goldberg J."/>
            <person name="Griggs A."/>
            <person name="Gujja S."/>
            <person name="Hansen M."/>
            <person name="Heiman D."/>
            <person name="Howarth C."/>
            <person name="Larimer J."/>
            <person name="Lui A."/>
            <person name="MacDonald P.J.P."/>
            <person name="McCowen C."/>
            <person name="Montmayeur A."/>
            <person name="Murphy C."/>
            <person name="Neiman D."/>
            <person name="Pearson M."/>
            <person name="Priest M."/>
            <person name="Roberts A."/>
            <person name="Saif S."/>
            <person name="Shea T."/>
            <person name="Sisk P."/>
            <person name="Stolte C."/>
            <person name="Sykes S."/>
            <person name="Wortman J."/>
            <person name="Nusbaum C."/>
            <person name="Birren B."/>
        </authorList>
    </citation>
    <scope>NUCLEOTIDE SEQUENCE [LARGE SCALE GENOMIC DNA]</scope>
    <source>
        <strain evidence="2">floridensis</strain>
    </source>
</reference>